<name>A0A562UYH7_9ACTN</name>
<reference evidence="2 3" key="1">
    <citation type="journal article" date="2013" name="Stand. Genomic Sci.">
        <title>Genomic Encyclopedia of Type Strains, Phase I: The one thousand microbial genomes (KMG-I) project.</title>
        <authorList>
            <person name="Kyrpides N.C."/>
            <person name="Woyke T."/>
            <person name="Eisen J.A."/>
            <person name="Garrity G."/>
            <person name="Lilburn T.G."/>
            <person name="Beck B.J."/>
            <person name="Whitman W.B."/>
            <person name="Hugenholtz P."/>
            <person name="Klenk H.P."/>
        </authorList>
    </citation>
    <scope>NUCLEOTIDE SEQUENCE [LARGE SCALE GENOMIC DNA]</scope>
    <source>
        <strain evidence="2 3">DSM 45044</strain>
    </source>
</reference>
<gene>
    <name evidence="2" type="ORF">LX16_4114</name>
</gene>
<evidence type="ECO:0000256" key="1">
    <source>
        <dbReference type="SAM" id="MobiDB-lite"/>
    </source>
</evidence>
<accession>A0A562UYH7</accession>
<feature type="compositionally biased region" description="Basic and acidic residues" evidence="1">
    <location>
        <begin position="14"/>
        <end position="27"/>
    </location>
</feature>
<evidence type="ECO:0000313" key="2">
    <source>
        <dbReference type="EMBL" id="TWJ10694.1"/>
    </source>
</evidence>
<evidence type="ECO:0000313" key="3">
    <source>
        <dbReference type="Proteomes" id="UP000321617"/>
    </source>
</evidence>
<protein>
    <submittedName>
        <fullName evidence="2">Uncharacterized protein</fullName>
    </submittedName>
</protein>
<dbReference type="Proteomes" id="UP000321617">
    <property type="component" value="Unassembled WGS sequence"/>
</dbReference>
<dbReference type="RefSeq" id="WP_147141558.1">
    <property type="nucleotide sequence ID" value="NZ_BAABIJ010000003.1"/>
</dbReference>
<organism evidence="2 3">
    <name type="scientific">Stackebrandtia albiflava</name>
    <dbReference type="NCBI Taxonomy" id="406432"/>
    <lineage>
        <taxon>Bacteria</taxon>
        <taxon>Bacillati</taxon>
        <taxon>Actinomycetota</taxon>
        <taxon>Actinomycetes</taxon>
        <taxon>Glycomycetales</taxon>
        <taxon>Glycomycetaceae</taxon>
        <taxon>Stackebrandtia</taxon>
    </lineage>
</organism>
<dbReference type="AlphaFoldDB" id="A0A562UYH7"/>
<proteinExistence type="predicted"/>
<keyword evidence="3" id="KW-1185">Reference proteome</keyword>
<dbReference type="EMBL" id="VLLL01000007">
    <property type="protein sequence ID" value="TWJ10694.1"/>
    <property type="molecule type" value="Genomic_DNA"/>
</dbReference>
<feature type="region of interest" description="Disordered" evidence="1">
    <location>
        <begin position="1"/>
        <end position="42"/>
    </location>
</feature>
<comment type="caution">
    <text evidence="2">The sequence shown here is derived from an EMBL/GenBank/DDBJ whole genome shotgun (WGS) entry which is preliminary data.</text>
</comment>
<sequence length="98" mass="10328">MNDEVVKDASTLEAAREHASKAADHVHKAGQAPAKGGEPKLPGWQLTAALAEAEAAWEKRAKTEHDQWGKFADGIQATDTALTNTDESTATMVDSVGS</sequence>